<dbReference type="OrthoDB" id="2505473at2759"/>
<gene>
    <name evidence="2" type="ORF">M422DRAFT_37968</name>
</gene>
<dbReference type="EMBL" id="KN837348">
    <property type="protein sequence ID" value="KIJ27052.1"/>
    <property type="molecule type" value="Genomic_DNA"/>
</dbReference>
<organism evidence="2 3">
    <name type="scientific">Sphaerobolus stellatus (strain SS14)</name>
    <dbReference type="NCBI Taxonomy" id="990650"/>
    <lineage>
        <taxon>Eukaryota</taxon>
        <taxon>Fungi</taxon>
        <taxon>Dikarya</taxon>
        <taxon>Basidiomycota</taxon>
        <taxon>Agaricomycotina</taxon>
        <taxon>Agaricomycetes</taxon>
        <taxon>Phallomycetidae</taxon>
        <taxon>Geastrales</taxon>
        <taxon>Sphaerobolaceae</taxon>
        <taxon>Sphaerobolus</taxon>
    </lineage>
</organism>
<keyword evidence="3" id="KW-1185">Reference proteome</keyword>
<dbReference type="AlphaFoldDB" id="A0A0C9UD40"/>
<evidence type="ECO:0000313" key="3">
    <source>
        <dbReference type="Proteomes" id="UP000054279"/>
    </source>
</evidence>
<proteinExistence type="predicted"/>
<feature type="compositionally biased region" description="Basic and acidic residues" evidence="1">
    <location>
        <begin position="15"/>
        <end position="41"/>
    </location>
</feature>
<evidence type="ECO:0000313" key="2">
    <source>
        <dbReference type="EMBL" id="KIJ27052.1"/>
    </source>
</evidence>
<accession>A0A0C9UD40</accession>
<dbReference type="HOGENOM" id="CLU_2759449_0_0_1"/>
<feature type="region of interest" description="Disordered" evidence="1">
    <location>
        <begin position="1"/>
        <end position="70"/>
    </location>
</feature>
<dbReference type="Proteomes" id="UP000054279">
    <property type="component" value="Unassembled WGS sequence"/>
</dbReference>
<reference evidence="2 3" key="1">
    <citation type="submission" date="2014-06" db="EMBL/GenBank/DDBJ databases">
        <title>Evolutionary Origins and Diversification of the Mycorrhizal Mutualists.</title>
        <authorList>
            <consortium name="DOE Joint Genome Institute"/>
            <consortium name="Mycorrhizal Genomics Consortium"/>
            <person name="Kohler A."/>
            <person name="Kuo A."/>
            <person name="Nagy L.G."/>
            <person name="Floudas D."/>
            <person name="Copeland A."/>
            <person name="Barry K.W."/>
            <person name="Cichocki N."/>
            <person name="Veneault-Fourrey C."/>
            <person name="LaButti K."/>
            <person name="Lindquist E.A."/>
            <person name="Lipzen A."/>
            <person name="Lundell T."/>
            <person name="Morin E."/>
            <person name="Murat C."/>
            <person name="Riley R."/>
            <person name="Ohm R."/>
            <person name="Sun H."/>
            <person name="Tunlid A."/>
            <person name="Henrissat B."/>
            <person name="Grigoriev I.V."/>
            <person name="Hibbett D.S."/>
            <person name="Martin F."/>
        </authorList>
    </citation>
    <scope>NUCLEOTIDE SEQUENCE [LARGE SCALE GENOMIC DNA]</scope>
    <source>
        <strain evidence="2 3">SS14</strain>
    </source>
</reference>
<sequence>MGQAQPRLTAPKSTPGRETRKSDKVEDVRHISKPPDADGHVSKPLSADAEPAPKPTSKAELEDFLDDLLG</sequence>
<evidence type="ECO:0000256" key="1">
    <source>
        <dbReference type="SAM" id="MobiDB-lite"/>
    </source>
</evidence>
<protein>
    <submittedName>
        <fullName evidence="2">Uncharacterized protein</fullName>
    </submittedName>
</protein>
<name>A0A0C9UD40_SPHS4</name>